<keyword evidence="6 7" id="KW-0720">Serine protease</keyword>
<feature type="signal peptide" evidence="11">
    <location>
        <begin position="1"/>
        <end position="25"/>
    </location>
</feature>
<dbReference type="PANTHER" id="PTHR43253">
    <property type="entry name" value="TRICORN PROTEASE HOMOLOG 2-RELATED"/>
    <property type="match status" value="1"/>
</dbReference>
<evidence type="ECO:0000313" key="13">
    <source>
        <dbReference type="EMBL" id="SMF20489.1"/>
    </source>
</evidence>
<dbReference type="GO" id="GO:0005737">
    <property type="term" value="C:cytoplasm"/>
    <property type="evidence" value="ECO:0007669"/>
    <property type="project" value="UniProtKB-SubCell"/>
</dbReference>
<comment type="similarity">
    <text evidence="2 7">Belongs to the peptidase S41B family.</text>
</comment>
<keyword evidence="3 7" id="KW-0963">Cytoplasm</keyword>
<evidence type="ECO:0000259" key="12">
    <source>
        <dbReference type="SMART" id="SM00245"/>
    </source>
</evidence>
<evidence type="ECO:0000256" key="10">
    <source>
        <dbReference type="SAM" id="MobiDB-lite"/>
    </source>
</evidence>
<dbReference type="Pfam" id="PF26549">
    <property type="entry name" value="Tricorn_N"/>
    <property type="match status" value="1"/>
</dbReference>
<keyword evidence="5 7" id="KW-0378">Hydrolase</keyword>
<evidence type="ECO:0000256" key="2">
    <source>
        <dbReference type="ARBA" id="ARBA00008524"/>
    </source>
</evidence>
<dbReference type="InterPro" id="IPR005151">
    <property type="entry name" value="Tail-specific_protease"/>
</dbReference>
<evidence type="ECO:0000256" key="1">
    <source>
        <dbReference type="ARBA" id="ARBA00004496"/>
    </source>
</evidence>
<comment type="subcellular location">
    <subcellularLocation>
        <location evidence="1 7">Cytoplasm</location>
    </subcellularLocation>
</comment>
<evidence type="ECO:0000256" key="11">
    <source>
        <dbReference type="SAM" id="SignalP"/>
    </source>
</evidence>
<organism evidence="13 14">
    <name type="scientific">Tistlia consotensis USBA 355</name>
    <dbReference type="NCBI Taxonomy" id="560819"/>
    <lineage>
        <taxon>Bacteria</taxon>
        <taxon>Pseudomonadati</taxon>
        <taxon>Pseudomonadota</taxon>
        <taxon>Alphaproteobacteria</taxon>
        <taxon>Rhodospirillales</taxon>
        <taxon>Rhodovibrionaceae</taxon>
        <taxon>Tistlia</taxon>
    </lineage>
</organism>
<evidence type="ECO:0000256" key="9">
    <source>
        <dbReference type="PIRSR" id="PIRSR036421-3"/>
    </source>
</evidence>
<dbReference type="Gene3D" id="2.30.42.10">
    <property type="match status" value="1"/>
</dbReference>
<reference evidence="13 14" key="1">
    <citation type="submission" date="2017-04" db="EMBL/GenBank/DDBJ databases">
        <authorList>
            <person name="Afonso C.L."/>
            <person name="Miller P.J."/>
            <person name="Scott M.A."/>
            <person name="Spackman E."/>
            <person name="Goraichik I."/>
            <person name="Dimitrov K.M."/>
            <person name="Suarez D.L."/>
            <person name="Swayne D.E."/>
        </authorList>
    </citation>
    <scope>NUCLEOTIDE SEQUENCE [LARGE SCALE GENOMIC DNA]</scope>
    <source>
        <strain evidence="13 14">USBA 355</strain>
    </source>
</reference>
<dbReference type="InterPro" id="IPR028204">
    <property type="entry name" value="Tricorn_C1"/>
</dbReference>
<dbReference type="Pfam" id="PF14685">
    <property type="entry name" value="PDZ_Tricorn"/>
    <property type="match status" value="1"/>
</dbReference>
<dbReference type="InterPro" id="IPR012393">
    <property type="entry name" value="Tricorn_protease"/>
</dbReference>
<evidence type="ECO:0000256" key="7">
    <source>
        <dbReference type="PIRNR" id="PIRNR036421"/>
    </source>
</evidence>
<dbReference type="InterPro" id="IPR029045">
    <property type="entry name" value="ClpP/crotonase-like_dom_sf"/>
</dbReference>
<evidence type="ECO:0000256" key="5">
    <source>
        <dbReference type="ARBA" id="ARBA00022801"/>
    </source>
</evidence>
<feature type="site" description="Transition state stabilizer; via amide nitrogen" evidence="9">
    <location>
        <position position="974"/>
    </location>
</feature>
<name>A0A1Y6BNB4_9PROT</name>
<dbReference type="GO" id="GO:0008236">
    <property type="term" value="F:serine-type peptidase activity"/>
    <property type="evidence" value="ECO:0007669"/>
    <property type="project" value="UniProtKB-UniRule"/>
</dbReference>
<dbReference type="Proteomes" id="UP000192917">
    <property type="component" value="Unassembled WGS sequence"/>
</dbReference>
<protein>
    <recommendedName>
        <fullName evidence="7">Tricorn protease homolog</fullName>
        <ecNumber evidence="7">3.4.21.-</ecNumber>
    </recommendedName>
</protein>
<dbReference type="Pfam" id="PF14684">
    <property type="entry name" value="Tricorn_C1"/>
    <property type="match status" value="1"/>
</dbReference>
<dbReference type="SUPFAM" id="SSF50156">
    <property type="entry name" value="PDZ domain-like"/>
    <property type="match status" value="1"/>
</dbReference>
<evidence type="ECO:0000256" key="8">
    <source>
        <dbReference type="PIRSR" id="PIRSR036421-1"/>
    </source>
</evidence>
<dbReference type="InterPro" id="IPR015943">
    <property type="entry name" value="WD40/YVTN_repeat-like_dom_sf"/>
</dbReference>
<dbReference type="SUPFAM" id="SSF69322">
    <property type="entry name" value="Tricorn protease domain 2"/>
    <property type="match status" value="1"/>
</dbReference>
<dbReference type="EC" id="3.4.21.-" evidence="7"/>
<dbReference type="SUPFAM" id="SSF69304">
    <property type="entry name" value="Tricorn protease N-terminal domain"/>
    <property type="match status" value="1"/>
</dbReference>
<sequence length="1142" mass="124471">MQIRPRLWATVVVLATCVCSSAALGQVSGYYRFPAERGDVLVFASEGDLWRAAGSGGSALRLTSHPEEESHPAISPDGRWLAFDAEYDGPSEVYVMPLAGGAPTRLTFEGGGTTVRGWTPDGKVLFESARGFGPRPRQLKTVDPAGRRVETLPLAGATEGTFGDDGRTLYFTRFGLGHDNAQLYRGGAMEQLWRYRLGDKGEAERLAAGFDAPIRHPMWWQGRVYFVSDRSGDDNLWSVDADGGDLRQHTHFTGWQLRNPSMADGRVLYQRGADLFRFDLRQDREEPLPLTLVSDRDYGRLRWLDRPLDYLEASGMGARGESVALTARGRVAVVFPGPRRRVELAIPPEARARAAVVGPEGTWVYLVLDQDRIGEIWRYPSDGRGPPQQLTHGSSAHIWSVQPAPDGRHLVYDDQQGRLWSLDLEKGESRVIDQSSSGDDRPFHDFAWSPDGRYLAYSALDARSIDRVVVQDLDSGQRATATSGKYPSYAPAFSSDGRWLYFISERHFDPDPPSPWGDRNMGPAFDRRGKLYALQLDPGAPFPFAQPDELSGSAAAAAPDDGGNAQQEQAEPAVVFDGLAGRLWEVPVGPGNYDALAANDSYLYLLERNGNAETLESVAIDPRNPAFGIFADDVEQFALSADGSTLFYRTGGSDPTLALVPARDQAPRDLTDDLLRVGDWRLGIDQRAEWRQILLDAWRLHRDFAFDPKLRGLDWDAVLAKYLPLAGRVGYRSELDDLLAQMVAELGILHSDIVPGDLPYDYEGADNAFLGAELTPVASGLRIDRIDDGERDLPSRLGPLRQPGVDVREGDVLAAVDGRPVHDEADLSRLLDDKAGQQVRLDLLRDGARIGAVVVPVEGWTAARLRYRDWVQKNREKVAAASGGRIGYLHLRAMGRDDLASFVRDFYELYDKDGLIIDVRGNRGGSIDSWILATLLRRVWAFWETRLDGPPTGNMPQTFRGHLAVLIDQDTYSDGETFAAGIRTLGLGTLIGERTAGAGIWLSDRNRLSDQGMARAAEYAQYALDGSWLIEGHGVVPDVAVANPPHASFLGADAQLEAAIRTLEGEIQSAPLTALQGRPLPAIGAPSAGPGRRAGRQSSPAGAAARLPAAPPDCRPAAGVDAGQPACPDRNPATAAGTSGKS</sequence>
<feature type="active site" description="Nucleophile" evidence="8">
    <location>
        <position position="973"/>
    </location>
</feature>
<dbReference type="AlphaFoldDB" id="A0A1Y6BNB4"/>
<dbReference type="Gene3D" id="3.90.226.10">
    <property type="entry name" value="2-enoyl-CoA Hydratase, Chain A, domain 1"/>
    <property type="match status" value="1"/>
</dbReference>
<accession>A0A1Y6BNB4</accession>
<dbReference type="Gene3D" id="2.120.10.60">
    <property type="entry name" value="Tricorn protease N-terminal domain"/>
    <property type="match status" value="1"/>
</dbReference>
<feature type="active site" description="Charge relay system" evidence="8">
    <location>
        <position position="1031"/>
    </location>
</feature>
<dbReference type="Gene3D" id="2.130.10.10">
    <property type="entry name" value="YVTN repeat-like/Quinoprotein amine dehydrogenase"/>
    <property type="match status" value="1"/>
</dbReference>
<gene>
    <name evidence="13" type="ORF">SAMN05428998_10718</name>
</gene>
<feature type="region of interest" description="Disordered" evidence="10">
    <location>
        <begin position="545"/>
        <end position="569"/>
    </location>
</feature>
<evidence type="ECO:0000256" key="3">
    <source>
        <dbReference type="ARBA" id="ARBA00022490"/>
    </source>
</evidence>
<dbReference type="STRING" id="560819.SAMN05428998_10718"/>
<keyword evidence="11" id="KW-0732">Signal</keyword>
<dbReference type="Pfam" id="PF03572">
    <property type="entry name" value="Peptidase_S41"/>
    <property type="match status" value="1"/>
</dbReference>
<proteinExistence type="inferred from homology"/>
<dbReference type="Gene3D" id="3.30.750.44">
    <property type="match status" value="1"/>
</dbReference>
<dbReference type="Pfam" id="PF26550">
    <property type="entry name" value="Tricorn_2nd"/>
    <property type="match status" value="1"/>
</dbReference>
<dbReference type="CDD" id="cd07562">
    <property type="entry name" value="Peptidase_S41_TRI"/>
    <property type="match status" value="1"/>
</dbReference>
<keyword evidence="4 7" id="KW-0645">Protease</keyword>
<dbReference type="RefSeq" id="WP_085122726.1">
    <property type="nucleotide sequence ID" value="NZ_FWZX01000007.1"/>
</dbReference>
<evidence type="ECO:0000256" key="4">
    <source>
        <dbReference type="ARBA" id="ARBA00022670"/>
    </source>
</evidence>
<dbReference type="PANTHER" id="PTHR43253:SF1">
    <property type="entry name" value="TRICORN PROTEASE HOMOLOG 2-RELATED"/>
    <property type="match status" value="1"/>
</dbReference>
<dbReference type="InterPro" id="IPR029414">
    <property type="entry name" value="Tricorn_PDZ"/>
</dbReference>
<dbReference type="EMBL" id="FWZX01000007">
    <property type="protein sequence ID" value="SMF20489.1"/>
    <property type="molecule type" value="Genomic_DNA"/>
</dbReference>
<evidence type="ECO:0000313" key="14">
    <source>
        <dbReference type="Proteomes" id="UP000192917"/>
    </source>
</evidence>
<dbReference type="PIRSF" id="PIRSF036421">
    <property type="entry name" value="Tricorn_protease"/>
    <property type="match status" value="1"/>
</dbReference>
<dbReference type="SMART" id="SM00245">
    <property type="entry name" value="TSPc"/>
    <property type="match status" value="1"/>
</dbReference>
<dbReference type="GO" id="GO:0006508">
    <property type="term" value="P:proteolysis"/>
    <property type="evidence" value="ECO:0007669"/>
    <property type="project" value="UniProtKB-UniRule"/>
</dbReference>
<dbReference type="SUPFAM" id="SSF52096">
    <property type="entry name" value="ClpP/crotonase"/>
    <property type="match status" value="1"/>
</dbReference>
<dbReference type="InterPro" id="IPR036034">
    <property type="entry name" value="PDZ_sf"/>
</dbReference>
<comment type="function">
    <text evidence="7">Degrades oligopeptides.</text>
</comment>
<feature type="active site" description="Charge relay system" evidence="8">
    <location>
        <position position="750"/>
    </location>
</feature>
<feature type="region of interest" description="Disordered" evidence="10">
    <location>
        <begin position="1071"/>
        <end position="1142"/>
    </location>
</feature>
<feature type="chain" id="PRO_5012102318" description="Tricorn protease homolog" evidence="11">
    <location>
        <begin position="26"/>
        <end position="1142"/>
    </location>
</feature>
<evidence type="ECO:0000256" key="6">
    <source>
        <dbReference type="ARBA" id="ARBA00022825"/>
    </source>
</evidence>
<feature type="compositionally biased region" description="Low complexity" evidence="10">
    <location>
        <begin position="1081"/>
        <end position="1108"/>
    </location>
</feature>
<feature type="domain" description="Tail specific protease" evidence="12">
    <location>
        <begin position="836"/>
        <end position="1042"/>
    </location>
</feature>
<keyword evidence="14" id="KW-1185">Reference proteome</keyword>